<gene>
    <name evidence="8" type="ORF">VM1G_06574</name>
</gene>
<dbReference type="InterPro" id="IPR006629">
    <property type="entry name" value="LITAF"/>
</dbReference>
<feature type="compositionally biased region" description="Polar residues" evidence="6">
    <location>
        <begin position="1"/>
        <end position="25"/>
    </location>
</feature>
<feature type="domain" description="LITAF" evidence="7">
    <location>
        <begin position="86"/>
        <end position="168"/>
    </location>
</feature>
<evidence type="ECO:0000313" key="8">
    <source>
        <dbReference type="EMBL" id="KUI70967.1"/>
    </source>
</evidence>
<evidence type="ECO:0000313" key="9">
    <source>
        <dbReference type="Proteomes" id="UP000078559"/>
    </source>
</evidence>
<reference evidence="8" key="1">
    <citation type="submission" date="2014-12" db="EMBL/GenBank/DDBJ databases">
        <title>Genome Sequence of Valsa Canker Pathogens Uncovers a Specific Adaption of Colonization on Woody Bark.</title>
        <authorList>
            <person name="Yin Z."/>
            <person name="Liu H."/>
            <person name="Gao X."/>
            <person name="Li Z."/>
            <person name="Song N."/>
            <person name="Ke X."/>
            <person name="Dai Q."/>
            <person name="Wu Y."/>
            <person name="Sun Y."/>
            <person name="Xu J.-R."/>
            <person name="Kang Z.K."/>
            <person name="Wang L."/>
            <person name="Huang L."/>
        </authorList>
    </citation>
    <scope>NUCLEOTIDE SEQUENCE [LARGE SCALE GENOMIC DNA]</scope>
    <source>
        <strain evidence="8">03-8</strain>
    </source>
</reference>
<name>A0A194W3X2_CYTMA</name>
<keyword evidence="9" id="KW-1185">Reference proteome</keyword>
<dbReference type="Pfam" id="PF10601">
    <property type="entry name" value="zf-LITAF-like"/>
    <property type="match status" value="1"/>
</dbReference>
<evidence type="ECO:0000256" key="5">
    <source>
        <dbReference type="ARBA" id="ARBA00023136"/>
    </source>
</evidence>
<dbReference type="PANTHER" id="PTHR23292:SF6">
    <property type="entry name" value="FI16602P1-RELATED"/>
    <property type="match status" value="1"/>
</dbReference>
<keyword evidence="3" id="KW-0479">Metal-binding</keyword>
<comment type="similarity">
    <text evidence="2">Belongs to the CDIP1/LITAF family.</text>
</comment>
<organism evidence="8 9">
    <name type="scientific">Cytospora mali</name>
    <name type="common">Apple Valsa canker fungus</name>
    <name type="synonym">Valsa mali</name>
    <dbReference type="NCBI Taxonomy" id="578113"/>
    <lineage>
        <taxon>Eukaryota</taxon>
        <taxon>Fungi</taxon>
        <taxon>Dikarya</taxon>
        <taxon>Ascomycota</taxon>
        <taxon>Pezizomycotina</taxon>
        <taxon>Sordariomycetes</taxon>
        <taxon>Sordariomycetidae</taxon>
        <taxon>Diaporthales</taxon>
        <taxon>Cytosporaceae</taxon>
        <taxon>Cytospora</taxon>
    </lineage>
</organism>
<dbReference type="Proteomes" id="UP000078559">
    <property type="component" value="Chromosome 6"/>
</dbReference>
<dbReference type="GO" id="GO:0008270">
    <property type="term" value="F:zinc ion binding"/>
    <property type="evidence" value="ECO:0007669"/>
    <property type="project" value="TreeGrafter"/>
</dbReference>
<keyword evidence="5" id="KW-0472">Membrane</keyword>
<sequence>MSHSESSLSILVTPTSPQVQDNSVAANHPMIASDRRPSEAQQAEPFDAAPEEVLQLHPTEPVKTTSDSRAPPARGLYHSSIGHGSLSRANVVPLSLLKRWPATVECPACGELTHTNTRFETGNGTHWMATLLFFTTAVGVVVPYMSDFAKNVQHNCLRCGRTLATHHFGSGTEVHLV</sequence>
<dbReference type="PROSITE" id="PS51837">
    <property type="entry name" value="LITAF"/>
    <property type="match status" value="1"/>
</dbReference>
<evidence type="ECO:0000256" key="1">
    <source>
        <dbReference type="ARBA" id="ARBA00004170"/>
    </source>
</evidence>
<evidence type="ECO:0000256" key="2">
    <source>
        <dbReference type="ARBA" id="ARBA00005975"/>
    </source>
</evidence>
<evidence type="ECO:0000256" key="4">
    <source>
        <dbReference type="ARBA" id="ARBA00022833"/>
    </source>
</evidence>
<proteinExistence type="inferred from homology"/>
<dbReference type="OrthoDB" id="5599753at2759"/>
<dbReference type="PANTHER" id="PTHR23292">
    <property type="entry name" value="LIPOPOLYSACCHARIDE-INDUCED TUMOR NECROSIS FACTOR-ALPHA FACTOR"/>
    <property type="match status" value="1"/>
</dbReference>
<evidence type="ECO:0000256" key="3">
    <source>
        <dbReference type="ARBA" id="ARBA00022723"/>
    </source>
</evidence>
<feature type="region of interest" description="Disordered" evidence="6">
    <location>
        <begin position="1"/>
        <end position="76"/>
    </location>
</feature>
<accession>A0A194W3X2</accession>
<protein>
    <recommendedName>
        <fullName evidence="7">LITAF domain-containing protein</fullName>
    </recommendedName>
</protein>
<dbReference type="SMART" id="SM00714">
    <property type="entry name" value="LITAF"/>
    <property type="match status" value="1"/>
</dbReference>
<dbReference type="AlphaFoldDB" id="A0A194W3X2"/>
<dbReference type="EMBL" id="CM003103">
    <property type="protein sequence ID" value="KUI70967.1"/>
    <property type="molecule type" value="Genomic_DNA"/>
</dbReference>
<dbReference type="InterPro" id="IPR037519">
    <property type="entry name" value="LITAF_fam"/>
</dbReference>
<dbReference type="GO" id="GO:0016020">
    <property type="term" value="C:membrane"/>
    <property type="evidence" value="ECO:0007669"/>
    <property type="project" value="UniProtKB-SubCell"/>
</dbReference>
<evidence type="ECO:0000259" key="7">
    <source>
        <dbReference type="PROSITE" id="PS51837"/>
    </source>
</evidence>
<comment type="subcellular location">
    <subcellularLocation>
        <location evidence="1">Membrane</location>
        <topology evidence="1">Peripheral membrane protein</topology>
    </subcellularLocation>
</comment>
<keyword evidence="4" id="KW-0862">Zinc</keyword>
<evidence type="ECO:0000256" key="6">
    <source>
        <dbReference type="SAM" id="MobiDB-lite"/>
    </source>
</evidence>